<organism evidence="1 2">
    <name type="scientific">Parvularcula maris</name>
    <dbReference type="NCBI Taxonomy" id="2965077"/>
    <lineage>
        <taxon>Bacteria</taxon>
        <taxon>Pseudomonadati</taxon>
        <taxon>Pseudomonadota</taxon>
        <taxon>Alphaproteobacteria</taxon>
        <taxon>Parvularculales</taxon>
        <taxon>Parvularculaceae</taxon>
        <taxon>Parvularcula</taxon>
    </lineage>
</organism>
<evidence type="ECO:0000313" key="1">
    <source>
        <dbReference type="EMBL" id="MCQ8185411.1"/>
    </source>
</evidence>
<gene>
    <name evidence="1" type="ORF">NOG11_08390</name>
</gene>
<dbReference type="Proteomes" id="UP001142610">
    <property type="component" value="Unassembled WGS sequence"/>
</dbReference>
<sequence>MLLTTAIAALTLAAPAYEVEVMVQEKKGLFGSQSVRVSRITPLEEGPFEIGTNAGDPMLEGTIAIDGGVAEIQMTVCRPKTSPCDPVGEPSILFRVGSSAEIEERTLSVVWSVSFEPE</sequence>
<protein>
    <submittedName>
        <fullName evidence="1">Uncharacterized protein</fullName>
    </submittedName>
</protein>
<keyword evidence="2" id="KW-1185">Reference proteome</keyword>
<accession>A0A9X2L9F9</accession>
<reference evidence="1" key="1">
    <citation type="submission" date="2022-07" db="EMBL/GenBank/DDBJ databases">
        <title>Parvularcula maris sp. nov., an algicidal bacterium isolated from seawater.</title>
        <authorList>
            <person name="Li F."/>
        </authorList>
    </citation>
    <scope>NUCLEOTIDE SEQUENCE</scope>
    <source>
        <strain evidence="1">BGMRC 0090</strain>
    </source>
</reference>
<dbReference type="AlphaFoldDB" id="A0A9X2L9F9"/>
<comment type="caution">
    <text evidence="1">The sequence shown here is derived from an EMBL/GenBank/DDBJ whole genome shotgun (WGS) entry which is preliminary data.</text>
</comment>
<dbReference type="RefSeq" id="WP_256619298.1">
    <property type="nucleotide sequence ID" value="NZ_JANIBC010000005.1"/>
</dbReference>
<proteinExistence type="predicted"/>
<dbReference type="EMBL" id="JANIBC010000005">
    <property type="protein sequence ID" value="MCQ8185411.1"/>
    <property type="molecule type" value="Genomic_DNA"/>
</dbReference>
<name>A0A9X2L9F9_9PROT</name>
<evidence type="ECO:0000313" key="2">
    <source>
        <dbReference type="Proteomes" id="UP001142610"/>
    </source>
</evidence>